<comment type="caution">
    <text evidence="1">The sequence shown here is derived from an EMBL/GenBank/DDBJ whole genome shotgun (WGS) entry which is preliminary data.</text>
</comment>
<gene>
    <name evidence="1" type="ORF">MILVUS5_LOCUS18669</name>
</gene>
<evidence type="ECO:0000313" key="2">
    <source>
        <dbReference type="Proteomes" id="UP001177021"/>
    </source>
</evidence>
<organism evidence="1 2">
    <name type="scientific">Trifolium pratense</name>
    <name type="common">Red clover</name>
    <dbReference type="NCBI Taxonomy" id="57577"/>
    <lineage>
        <taxon>Eukaryota</taxon>
        <taxon>Viridiplantae</taxon>
        <taxon>Streptophyta</taxon>
        <taxon>Embryophyta</taxon>
        <taxon>Tracheophyta</taxon>
        <taxon>Spermatophyta</taxon>
        <taxon>Magnoliopsida</taxon>
        <taxon>eudicotyledons</taxon>
        <taxon>Gunneridae</taxon>
        <taxon>Pentapetalae</taxon>
        <taxon>rosids</taxon>
        <taxon>fabids</taxon>
        <taxon>Fabales</taxon>
        <taxon>Fabaceae</taxon>
        <taxon>Papilionoideae</taxon>
        <taxon>50 kb inversion clade</taxon>
        <taxon>NPAAA clade</taxon>
        <taxon>Hologalegina</taxon>
        <taxon>IRL clade</taxon>
        <taxon>Trifolieae</taxon>
        <taxon>Trifolium</taxon>
    </lineage>
</organism>
<protein>
    <submittedName>
        <fullName evidence="1">Uncharacterized protein</fullName>
    </submittedName>
</protein>
<dbReference type="EMBL" id="CASHSV030000109">
    <property type="protein sequence ID" value="CAJ2650956.1"/>
    <property type="molecule type" value="Genomic_DNA"/>
</dbReference>
<sequence>MTENYYRIRGSDRSVLSEKRKIIGMAATAKRSHLAMTQQISSSLKMSDLIHMKHHHHCLILSKKEEEKQEVRSSSMKEREREKEVMLL</sequence>
<name>A0ACB0K3X0_TRIPR</name>
<proteinExistence type="predicted"/>
<dbReference type="Proteomes" id="UP001177021">
    <property type="component" value="Unassembled WGS sequence"/>
</dbReference>
<accession>A0ACB0K3X0</accession>
<evidence type="ECO:0000313" key="1">
    <source>
        <dbReference type="EMBL" id="CAJ2650956.1"/>
    </source>
</evidence>
<reference evidence="1" key="1">
    <citation type="submission" date="2023-10" db="EMBL/GenBank/DDBJ databases">
        <authorList>
            <person name="Rodriguez Cubillos JULIANA M."/>
            <person name="De Vega J."/>
        </authorList>
    </citation>
    <scope>NUCLEOTIDE SEQUENCE</scope>
</reference>
<keyword evidence="2" id="KW-1185">Reference proteome</keyword>